<reference evidence="1 2" key="1">
    <citation type="journal article" date="2024" name="Ann. Entomol. Soc. Am.">
        <title>Genomic analyses of the southern and eastern yellowjacket wasps (Hymenoptera: Vespidae) reveal evolutionary signatures of social life.</title>
        <authorList>
            <person name="Catto M.A."/>
            <person name="Caine P.B."/>
            <person name="Orr S.E."/>
            <person name="Hunt B.G."/>
            <person name="Goodisman M.A.D."/>
        </authorList>
    </citation>
    <scope>NUCLEOTIDE SEQUENCE [LARGE SCALE GENOMIC DNA]</scope>
    <source>
        <strain evidence="1">233</strain>
        <tissue evidence="1">Head and thorax</tissue>
    </source>
</reference>
<organism evidence="1 2">
    <name type="scientific">Vespula squamosa</name>
    <name type="common">Southern yellow jacket</name>
    <name type="synonym">Wasp</name>
    <dbReference type="NCBI Taxonomy" id="30214"/>
    <lineage>
        <taxon>Eukaryota</taxon>
        <taxon>Metazoa</taxon>
        <taxon>Ecdysozoa</taxon>
        <taxon>Arthropoda</taxon>
        <taxon>Hexapoda</taxon>
        <taxon>Insecta</taxon>
        <taxon>Pterygota</taxon>
        <taxon>Neoptera</taxon>
        <taxon>Endopterygota</taxon>
        <taxon>Hymenoptera</taxon>
        <taxon>Apocrita</taxon>
        <taxon>Aculeata</taxon>
        <taxon>Vespoidea</taxon>
        <taxon>Vespidae</taxon>
        <taxon>Vespinae</taxon>
        <taxon>Vespula</taxon>
    </lineage>
</organism>
<gene>
    <name evidence="1" type="ORF">V1478_003586</name>
</gene>
<dbReference type="Proteomes" id="UP001607302">
    <property type="component" value="Unassembled WGS sequence"/>
</dbReference>
<accession>A0ABD2BM85</accession>
<sequence length="130" mass="14872">MGFEEKAKLPRAVRKKILRLRVWCSGNSIASSFELRIKFSRDVNAPAVASKKRDGGWRMGDDGSVILGSEKSRFNKRIRDIVLALGFIVNFENIEENEYRGQLEMFRNYETSVIMQPRGKAALCGFLRNL</sequence>
<evidence type="ECO:0008006" key="3">
    <source>
        <dbReference type="Google" id="ProtNLM"/>
    </source>
</evidence>
<evidence type="ECO:0000313" key="2">
    <source>
        <dbReference type="Proteomes" id="UP001607302"/>
    </source>
</evidence>
<evidence type="ECO:0000313" key="1">
    <source>
        <dbReference type="EMBL" id="KAL2733888.1"/>
    </source>
</evidence>
<dbReference type="AlphaFoldDB" id="A0ABD2BM85"/>
<name>A0ABD2BM85_VESSQ</name>
<protein>
    <recommendedName>
        <fullName evidence="3">LAGLIDADG homing endonuclease</fullName>
    </recommendedName>
</protein>
<keyword evidence="2" id="KW-1185">Reference proteome</keyword>
<proteinExistence type="predicted"/>
<dbReference type="EMBL" id="JAUDFV010000074">
    <property type="protein sequence ID" value="KAL2733888.1"/>
    <property type="molecule type" value="Genomic_DNA"/>
</dbReference>
<comment type="caution">
    <text evidence="1">The sequence shown here is derived from an EMBL/GenBank/DDBJ whole genome shotgun (WGS) entry which is preliminary data.</text>
</comment>